<dbReference type="RefSeq" id="WP_174408875.1">
    <property type="nucleotide sequence ID" value="NZ_BLVP01000002.1"/>
</dbReference>
<organism evidence="1 2">
    <name type="scientific">Desulfovibrio psychrotolerans</name>
    <dbReference type="NCBI Taxonomy" id="415242"/>
    <lineage>
        <taxon>Bacteria</taxon>
        <taxon>Pseudomonadati</taxon>
        <taxon>Thermodesulfobacteriota</taxon>
        <taxon>Desulfovibrionia</taxon>
        <taxon>Desulfovibrionales</taxon>
        <taxon>Desulfovibrionaceae</taxon>
        <taxon>Desulfovibrio</taxon>
    </lineage>
</organism>
<evidence type="ECO:0000313" key="1">
    <source>
        <dbReference type="EMBL" id="GFM36203.1"/>
    </source>
</evidence>
<comment type="caution">
    <text evidence="1">The sequence shown here is derived from an EMBL/GenBank/DDBJ whole genome shotgun (WGS) entry which is preliminary data.</text>
</comment>
<gene>
    <name evidence="1" type="ORF">DSM19430T_08870</name>
</gene>
<sequence>MTTETAPALSPAQRFTAYWNTLREQKERKTVREILEREVLLCFINTNKDRINEFPLLTPQQRAAVDFLTIRGAAEPLHEPVGNLISAFINLLNKYGGLASSGDNAGAEAEVPLLLNLESLLLKAVQSVVYTTALSVDNFSEVLIRHYGEEALHPIDSIMETVELGERFWKEHFDHFIGMLADCAYREITANQLYSIRRDKSRLVIRFNFDDILSRLKNTAKSVEKTRAQSTYEESLRSFESRRARKGLVEHLTTLAQTTALPFQLSDLPHIARIVCMDPAGLSYENAQALLNGGASGATDAEGTVLDEGHAAFVLEQVRIMACTAAFSLNIMRQDFQKSLGMFESKEAACIMKLLGTFDLASIEQAFYAMLEFQFLSIIRQRAGDDLGKMQLRAMRLRRARVAAVGALAEQGMNRIRRNKLWVRDPDNDEFLLFAQQLPQDFKAMVEMLHLEPALQKSILALWQRAPQKVFLLVQLNLDLISRTTTNLNQRLGEIFVRLGTLGPGKKNGTAA</sequence>
<name>A0A7J0BR60_9BACT</name>
<reference evidence="1 2" key="1">
    <citation type="submission" date="2020-05" db="EMBL/GenBank/DDBJ databases">
        <title>Draft genome sequence of Desulfovibrio psychrotolerans JS1T.</title>
        <authorList>
            <person name="Ueno A."/>
            <person name="Tamazawa S."/>
            <person name="Tamamura S."/>
            <person name="Murakami T."/>
            <person name="Kiyama T."/>
            <person name="Inomata H."/>
            <person name="Amano Y."/>
            <person name="Miyakawa K."/>
            <person name="Tamaki H."/>
            <person name="Naganuma T."/>
            <person name="Kaneko K."/>
        </authorList>
    </citation>
    <scope>NUCLEOTIDE SEQUENCE [LARGE SCALE GENOMIC DNA]</scope>
    <source>
        <strain evidence="1 2">JS1</strain>
    </source>
</reference>
<evidence type="ECO:0000313" key="2">
    <source>
        <dbReference type="Proteomes" id="UP000503820"/>
    </source>
</evidence>
<protein>
    <submittedName>
        <fullName evidence="1">Uncharacterized protein</fullName>
    </submittedName>
</protein>
<accession>A0A7J0BR60</accession>
<dbReference type="Proteomes" id="UP000503820">
    <property type="component" value="Unassembled WGS sequence"/>
</dbReference>
<dbReference type="AlphaFoldDB" id="A0A7J0BR60"/>
<keyword evidence="2" id="KW-1185">Reference proteome</keyword>
<proteinExistence type="predicted"/>
<dbReference type="EMBL" id="BLVP01000002">
    <property type="protein sequence ID" value="GFM36203.1"/>
    <property type="molecule type" value="Genomic_DNA"/>
</dbReference>